<evidence type="ECO:0000313" key="2">
    <source>
        <dbReference type="Proteomes" id="UP000694044"/>
    </source>
</evidence>
<dbReference type="Proteomes" id="UP000694044">
    <property type="component" value="Unassembled WGS sequence"/>
</dbReference>
<accession>A0A8T1WGC6</accession>
<comment type="caution">
    <text evidence="1">The sequence shown here is derived from an EMBL/GenBank/DDBJ whole genome shotgun (WGS) entry which is preliminary data.</text>
</comment>
<keyword evidence="2" id="KW-1185">Reference proteome</keyword>
<dbReference type="EMBL" id="JAGDFM010000012">
    <property type="protein sequence ID" value="KAG7392231.1"/>
    <property type="molecule type" value="Genomic_DNA"/>
</dbReference>
<reference evidence="1" key="1">
    <citation type="submission" date="2021-02" db="EMBL/GenBank/DDBJ databases">
        <authorList>
            <person name="Palmer J.M."/>
        </authorList>
    </citation>
    <scope>NUCLEOTIDE SEQUENCE</scope>
    <source>
        <strain evidence="1">SCRP734</strain>
    </source>
</reference>
<dbReference type="AlphaFoldDB" id="A0A8T1WGC6"/>
<protein>
    <submittedName>
        <fullName evidence="1">Uncharacterized protein</fullName>
    </submittedName>
</protein>
<sequence>MDGTGTAAGAGGQLTCALSCRDGRVYVGAADGSVRAVAANASDESGRGGGSTDAELPLTHVCWGLRLCAHAVTSVCGVEAEEQGKGALLLVGSAGGELVVLREELELRRFQLESAVQQICHDRDGEFIVGDALGNLYGVTQYEVLWKRRLSAIARRDDVGAECFYPAVAQPSVQAIAHAKLLDVEKTLSNYVIVATGQKHLLVTHRGQYFGVVPTRTLITTLASFPVGDEDAVLAAGEEGVIYHLVSYSDTVSKDLPNFHFAVVMWAQVSFPVAKLLPVKMHASTSEVKPSKFAWICLGVDGEVALFRGQERVKQWSAASFSSSRNVELGFPVDLTLLDQGDANTTQQSGAVVFPGRIHIFSIELSGQQ</sequence>
<name>A0A8T1WGC6_9STRA</name>
<organism evidence="1 2">
    <name type="scientific">Phytophthora pseudosyringae</name>
    <dbReference type="NCBI Taxonomy" id="221518"/>
    <lineage>
        <taxon>Eukaryota</taxon>
        <taxon>Sar</taxon>
        <taxon>Stramenopiles</taxon>
        <taxon>Oomycota</taxon>
        <taxon>Peronosporomycetes</taxon>
        <taxon>Peronosporales</taxon>
        <taxon>Peronosporaceae</taxon>
        <taxon>Phytophthora</taxon>
    </lineage>
</organism>
<proteinExistence type="predicted"/>
<evidence type="ECO:0000313" key="1">
    <source>
        <dbReference type="EMBL" id="KAG7392231.1"/>
    </source>
</evidence>
<dbReference type="OrthoDB" id="62652at2759"/>
<gene>
    <name evidence="1" type="ORF">PHYPSEUDO_001335</name>
</gene>